<keyword evidence="4" id="KW-0997">Cell inner membrane</keyword>
<dbReference type="PANTHER" id="PTHR42788:SF19">
    <property type="entry name" value="ALIPHATIC SULFONATES IMPORT ATP-BINDING PROTEIN SSUB 2"/>
    <property type="match status" value="1"/>
</dbReference>
<dbReference type="InterPro" id="IPR017871">
    <property type="entry name" value="ABC_transporter-like_CS"/>
</dbReference>
<evidence type="ECO:0000256" key="5">
    <source>
        <dbReference type="ARBA" id="ARBA00022741"/>
    </source>
</evidence>
<dbReference type="AlphaFoldDB" id="A0A192A4S4"/>
<dbReference type="GeneID" id="61528891"/>
<dbReference type="RefSeq" id="WP_064807897.1">
    <property type="nucleotide sequence ID" value="NZ_CP016023.1"/>
</dbReference>
<dbReference type="SUPFAM" id="SSF52540">
    <property type="entry name" value="P-loop containing nucleoside triphosphate hydrolases"/>
    <property type="match status" value="1"/>
</dbReference>
<dbReference type="Proteomes" id="UP000078572">
    <property type="component" value="Chromosome 2"/>
</dbReference>
<dbReference type="PANTHER" id="PTHR42788">
    <property type="entry name" value="TAURINE IMPORT ATP-BINDING PROTEIN-RELATED"/>
    <property type="match status" value="1"/>
</dbReference>
<dbReference type="InterPro" id="IPR003593">
    <property type="entry name" value="AAA+_ATPase"/>
</dbReference>
<evidence type="ECO:0000256" key="6">
    <source>
        <dbReference type="ARBA" id="ARBA00022840"/>
    </source>
</evidence>
<evidence type="ECO:0000256" key="3">
    <source>
        <dbReference type="ARBA" id="ARBA00022475"/>
    </source>
</evidence>
<dbReference type="InterPro" id="IPR027417">
    <property type="entry name" value="P-loop_NTPase"/>
</dbReference>
<dbReference type="Gene3D" id="3.40.50.300">
    <property type="entry name" value="P-loop containing nucleotide triphosphate hydrolases"/>
    <property type="match status" value="1"/>
</dbReference>
<dbReference type="InterPro" id="IPR003439">
    <property type="entry name" value="ABC_transporter-like_ATP-bd"/>
</dbReference>
<evidence type="ECO:0000313" key="8">
    <source>
        <dbReference type="Proteomes" id="UP000078572"/>
    </source>
</evidence>
<dbReference type="SMART" id="SM00382">
    <property type="entry name" value="AAA"/>
    <property type="match status" value="1"/>
</dbReference>
<keyword evidence="5" id="KW-0547">Nucleotide-binding</keyword>
<keyword evidence="2" id="KW-0813">Transport</keyword>
<dbReference type="STRING" id="190721.ACS15_4986"/>
<keyword evidence="8" id="KW-1185">Reference proteome</keyword>
<accession>A0A192A4S4</accession>
<evidence type="ECO:0000313" key="7">
    <source>
        <dbReference type="EMBL" id="ANJ75353.1"/>
    </source>
</evidence>
<gene>
    <name evidence="7" type="ORF">A9Y76_22885</name>
</gene>
<keyword evidence="4" id="KW-0472">Membrane</keyword>
<keyword evidence="3" id="KW-1003">Cell membrane</keyword>
<sequence>MNAPTHPSLLRHTDQPLVEVRVDALRFGTQTVLGPIRFDVSAGEVVVVLGPSGCGKSTLLRIVAGLECGHVGQVTAHQHAPADHAGRTGFVFQEPRLLPWLTVAENVGFSAGLRRDAALADPRVRALLAEVGLTDAAALLPKALSGGMAQRAAIARGLFTEPPLLLLDEPFSALDPFTRMRLQDLLLQLAARHGTTLLIVTHDVDEALHLADRILVLAPEPGRIVADLPVDVPRIVAGPAVIRPRQHERLTALRAEIFTHLGTVV</sequence>
<dbReference type="OrthoDB" id="9783039at2"/>
<organism evidence="7 8">
    <name type="scientific">Ralstonia insidiosa</name>
    <dbReference type="NCBI Taxonomy" id="190721"/>
    <lineage>
        <taxon>Bacteria</taxon>
        <taxon>Pseudomonadati</taxon>
        <taxon>Pseudomonadota</taxon>
        <taxon>Betaproteobacteria</taxon>
        <taxon>Burkholderiales</taxon>
        <taxon>Burkholderiaceae</taxon>
        <taxon>Ralstonia</taxon>
    </lineage>
</organism>
<evidence type="ECO:0000256" key="2">
    <source>
        <dbReference type="ARBA" id="ARBA00022448"/>
    </source>
</evidence>
<reference evidence="8" key="1">
    <citation type="submission" date="2016-06" db="EMBL/GenBank/DDBJ databases">
        <authorList>
            <person name="Xu Y."/>
            <person name="Nagy A."/>
            <person name="Yan X."/>
            <person name="Kim S.W."/>
            <person name="Haley B."/>
            <person name="Liu N.T."/>
            <person name="Nou X."/>
        </authorList>
    </citation>
    <scope>NUCLEOTIDE SEQUENCE [LARGE SCALE GENOMIC DNA]</scope>
    <source>
        <strain evidence="8">ATCC 49129</strain>
    </source>
</reference>
<dbReference type="InterPro" id="IPR050166">
    <property type="entry name" value="ABC_transporter_ATP-bind"/>
</dbReference>
<name>A0A192A4S4_9RALS</name>
<evidence type="ECO:0000256" key="4">
    <source>
        <dbReference type="ARBA" id="ARBA00022519"/>
    </source>
</evidence>
<dbReference type="PROSITE" id="PS00211">
    <property type="entry name" value="ABC_TRANSPORTER_1"/>
    <property type="match status" value="1"/>
</dbReference>
<dbReference type="Pfam" id="PF00005">
    <property type="entry name" value="ABC_tran"/>
    <property type="match status" value="1"/>
</dbReference>
<dbReference type="GO" id="GO:0016887">
    <property type="term" value="F:ATP hydrolysis activity"/>
    <property type="evidence" value="ECO:0007669"/>
    <property type="project" value="InterPro"/>
</dbReference>
<keyword evidence="6" id="KW-0067">ATP-binding</keyword>
<comment type="similarity">
    <text evidence="1">Belongs to the ABC transporter superfamily.</text>
</comment>
<protein>
    <submittedName>
        <fullName evidence="7">Uncharacterized protein</fullName>
    </submittedName>
</protein>
<evidence type="ECO:0000256" key="1">
    <source>
        <dbReference type="ARBA" id="ARBA00005417"/>
    </source>
</evidence>
<proteinExistence type="inferred from homology"/>
<dbReference type="GO" id="GO:0005524">
    <property type="term" value="F:ATP binding"/>
    <property type="evidence" value="ECO:0007669"/>
    <property type="project" value="UniProtKB-KW"/>
</dbReference>
<dbReference type="EMBL" id="CP016023">
    <property type="protein sequence ID" value="ANJ75353.1"/>
    <property type="molecule type" value="Genomic_DNA"/>
</dbReference>
<dbReference type="PROSITE" id="PS50893">
    <property type="entry name" value="ABC_TRANSPORTER_2"/>
    <property type="match status" value="1"/>
</dbReference>